<evidence type="ECO:0000313" key="4">
    <source>
        <dbReference type="Proteomes" id="UP001244427"/>
    </source>
</evidence>
<dbReference type="RefSeq" id="WP_307297420.1">
    <property type="nucleotide sequence ID" value="NZ_JAUSXV010000001.1"/>
</dbReference>
<keyword evidence="2" id="KW-1133">Transmembrane helix</keyword>
<evidence type="ECO:0000256" key="2">
    <source>
        <dbReference type="SAM" id="Phobius"/>
    </source>
</evidence>
<name>A0AAW8F229_9MICO</name>
<organism evidence="3 4">
    <name type="scientific">Microbacterium natoriense</name>
    <dbReference type="NCBI Taxonomy" id="284570"/>
    <lineage>
        <taxon>Bacteria</taxon>
        <taxon>Bacillati</taxon>
        <taxon>Actinomycetota</taxon>
        <taxon>Actinomycetes</taxon>
        <taxon>Micrococcales</taxon>
        <taxon>Microbacteriaceae</taxon>
        <taxon>Microbacterium</taxon>
    </lineage>
</organism>
<evidence type="ECO:0000256" key="1">
    <source>
        <dbReference type="SAM" id="MobiDB-lite"/>
    </source>
</evidence>
<reference evidence="3 4" key="1">
    <citation type="submission" date="2023-07" db="EMBL/GenBank/DDBJ databases">
        <title>Comparative genomics of wheat-associated soil bacteria to identify genetic determinants of phenazine resistance.</title>
        <authorList>
            <person name="Mouncey N."/>
        </authorList>
    </citation>
    <scope>NUCLEOTIDE SEQUENCE [LARGE SCALE GENOMIC DNA]</scope>
    <source>
        <strain evidence="3 4">W4I9-1</strain>
    </source>
</reference>
<keyword evidence="4" id="KW-1185">Reference proteome</keyword>
<dbReference type="Proteomes" id="UP001244427">
    <property type="component" value="Unassembled WGS sequence"/>
</dbReference>
<accession>A0AAW8F229</accession>
<sequence>MSYDTNPDNTGAELQAFSGATQDSEKRSAAARLVELGLTAFDFFVDTNGKAYGVRKGGHVAKPLSGSRTSIRQGLGGLYRHMTGKIASQNALAEAIATLEFEAHEAGEPRELFLRSARVSDDVYIDLGDTTERVIHLTAGGWDLLEADAEIPVLFRRTNVTAALPMPLRGGDLDLIWTFVNMPSADERGLVAGWLVAACLLVGLPCPILALLGEQGTAKTSSARRVFALVDPTNAAVRRPPTDIDRLLHACAHSRSVVFDNLSSIPRWLSDGLCRGVTGESDVDRSLFTDDEARLIQVQAVIGFTGIDVGALAGDLAERTLWGELEVIPPSKRRSERELNAAWTEAYPSMVGGLLDLVVLALQKLPEVDLAEKPRMADFAEVLAALDLATGSERLTYYVHAQEAVATEIVDTDRFLQAIVKQITARWSGSGKDLYAKLPRPEGKSGEFWPEQRGMSSKLRRVAPDLRKAGWTVEEQKRDAVSKRGAIWTLVPPTVTITDGEIATVELAREMHYRDINDWADAAATAGLPESCQSSHVLSLREGLRIDCFHCADFQTATGFIARVERAKAVDARLVDELGRLALRSLAQFDAIVAERANQSTEV</sequence>
<keyword evidence="2" id="KW-0472">Membrane</keyword>
<evidence type="ECO:0000313" key="3">
    <source>
        <dbReference type="EMBL" id="MDQ0648602.1"/>
    </source>
</evidence>
<protein>
    <recommendedName>
        <fullName evidence="5">ATP-binding protein</fullName>
    </recommendedName>
</protein>
<dbReference type="EMBL" id="JAUSXV010000001">
    <property type="protein sequence ID" value="MDQ0648602.1"/>
    <property type="molecule type" value="Genomic_DNA"/>
</dbReference>
<feature type="region of interest" description="Disordered" evidence="1">
    <location>
        <begin position="1"/>
        <end position="21"/>
    </location>
</feature>
<proteinExistence type="predicted"/>
<keyword evidence="2" id="KW-0812">Transmembrane</keyword>
<comment type="caution">
    <text evidence="3">The sequence shown here is derived from an EMBL/GenBank/DDBJ whole genome shotgun (WGS) entry which is preliminary data.</text>
</comment>
<gene>
    <name evidence="3" type="ORF">QFZ53_002798</name>
</gene>
<evidence type="ECO:0008006" key="5">
    <source>
        <dbReference type="Google" id="ProtNLM"/>
    </source>
</evidence>
<feature type="transmembrane region" description="Helical" evidence="2">
    <location>
        <begin position="191"/>
        <end position="212"/>
    </location>
</feature>
<dbReference type="AlphaFoldDB" id="A0AAW8F229"/>